<dbReference type="OrthoDB" id="6513042at2759"/>
<evidence type="ECO:0000259" key="3">
    <source>
        <dbReference type="Pfam" id="PF13086"/>
    </source>
</evidence>
<dbReference type="GeneID" id="59237659"/>
<dbReference type="CDD" id="cd18808">
    <property type="entry name" value="SF1_C_Upf1"/>
    <property type="match status" value="1"/>
</dbReference>
<dbReference type="AlphaFoldDB" id="A0A7H9B5C2"/>
<dbReference type="Proteomes" id="UP000509704">
    <property type="component" value="Chromosome 6"/>
</dbReference>
<feature type="compositionally biased region" description="Basic and acidic residues" evidence="2">
    <location>
        <begin position="347"/>
        <end position="367"/>
    </location>
</feature>
<protein>
    <recommendedName>
        <fullName evidence="7">Helicase ATP-binding domain-containing protein</fullName>
    </recommendedName>
</protein>
<dbReference type="InterPro" id="IPR045055">
    <property type="entry name" value="DNA2/NAM7-like"/>
</dbReference>
<feature type="compositionally biased region" description="Polar residues" evidence="2">
    <location>
        <begin position="271"/>
        <end position="284"/>
    </location>
</feature>
<accession>A0A7H9B5C2</accession>
<feature type="region of interest" description="Disordered" evidence="2">
    <location>
        <begin position="231"/>
        <end position="371"/>
    </location>
</feature>
<dbReference type="InterPro" id="IPR041679">
    <property type="entry name" value="DNA2/NAM7-like_C"/>
</dbReference>
<feature type="compositionally biased region" description="Basic and acidic residues" evidence="2">
    <location>
        <begin position="325"/>
        <end position="340"/>
    </location>
</feature>
<dbReference type="FunFam" id="3.40.50.300:FF:002019">
    <property type="entry name" value="DNA helicase I"/>
    <property type="match status" value="1"/>
</dbReference>
<dbReference type="InterPro" id="IPR047187">
    <property type="entry name" value="SF1_C_Upf1"/>
</dbReference>
<keyword evidence="1" id="KW-0547">Nucleotide-binding</keyword>
<gene>
    <name evidence="5" type="ORF">HG535_0F04130</name>
</gene>
<dbReference type="PANTHER" id="PTHR10887">
    <property type="entry name" value="DNA2/NAM7 HELICASE FAMILY"/>
    <property type="match status" value="1"/>
</dbReference>
<organism evidence="5 6">
    <name type="scientific">Zygotorulaspora mrakii</name>
    <name type="common">Zygosaccharomyces mrakii</name>
    <dbReference type="NCBI Taxonomy" id="42260"/>
    <lineage>
        <taxon>Eukaryota</taxon>
        <taxon>Fungi</taxon>
        <taxon>Dikarya</taxon>
        <taxon>Ascomycota</taxon>
        <taxon>Saccharomycotina</taxon>
        <taxon>Saccharomycetes</taxon>
        <taxon>Saccharomycetales</taxon>
        <taxon>Saccharomycetaceae</taxon>
        <taxon>Zygotorulaspora</taxon>
    </lineage>
</organism>
<dbReference type="InterPro" id="IPR027417">
    <property type="entry name" value="P-loop_NTPase"/>
</dbReference>
<keyword evidence="1" id="KW-0347">Helicase</keyword>
<dbReference type="Pfam" id="PF13086">
    <property type="entry name" value="AAA_11"/>
    <property type="match status" value="2"/>
</dbReference>
<evidence type="ECO:0000313" key="6">
    <source>
        <dbReference type="Proteomes" id="UP000509704"/>
    </source>
</evidence>
<evidence type="ECO:0008006" key="7">
    <source>
        <dbReference type="Google" id="ProtNLM"/>
    </source>
</evidence>
<dbReference type="EMBL" id="CP058609">
    <property type="protein sequence ID" value="QLG73901.1"/>
    <property type="molecule type" value="Genomic_DNA"/>
</dbReference>
<feature type="compositionally biased region" description="Basic residues" evidence="2">
    <location>
        <begin position="237"/>
        <end position="247"/>
    </location>
</feature>
<dbReference type="PANTHER" id="PTHR10887:SF317">
    <property type="entry name" value="ATP-DEPENDENT RNA HELICASE ECM32-RELATED"/>
    <property type="match status" value="1"/>
</dbReference>
<keyword evidence="1" id="KW-0067">ATP-binding</keyword>
<sequence>MPKFQCLTCGETLDAEAMMKHLSATRHKTIADAYSEEEISCEECQNTNVHQLRIIRLGGEDMSLLCNSCFQKEYTDSEKPSTSYTLSNGSFLKYWNMYINVRDCACNNCGNESRLNVNEKKKVLCDKCLQLLPKEQAEKFISESSGRFLYVFLGIRETMSSNTSRKKGGRKIGRRGTENARAKSRQPRERKPLTVHQQIAKTAYENKKQNSTIESDSSISLRSFKGVKADISGKSYGSHKKSVPTRKGKQESAGHSSTTSRSKPPKKDMPNGSTSNSPPNINKRSATKKVIGRYQGNPDNSRKPNVKKQSGNSRNAENGSTKVVPSRDLKKGSRAKDTIPKRATIPDSKESVARKNKELNNKSDKIGTKKTGKNENFVNEIIIEHRKKKENSSKELESKVEVIEEGEVLKEYTGYSTQLNYPDLDSYFNKLSYALFLEQKVDDGTDFIEDFKIIWHSGAGANFFVVTMPSPSVSNSELSKLISPELLKLGRLPFTKRQPLILVSNDETKIWYAYVKEAELKKNMIQVLLELYPWNKDKLPTNRPSDDFKILPCSAQTNRIFFAMTRIKNQKFIDLILGQKPVKQLFFRNSLRFTSDIFNESQKSAIQHVLNNGVTILQGPPGTGKTSTIEEIILQLIKNFHSFPILCVAASNIAIDNIAEKFVNNRPDIKILRIVSDSKESQYNAEHPLGKICLHNIVREQLPPDIKENLIKLRTGRSRDVSKNQYNKLLTCQNDISDRHVLQAQILFTTNIAAGGRQLKALKELPVVIMDESTQSSEAATLVPLSLPGIRTFVFVGDQKQLSSFSNIPQLKMSLFERVLSNGCYTKPHMLDTQYRMHPKISEFPILEFYDGKLKDGVNAEQKKWPGINYPLFFYQCNEGPESKVFSNRSGMRGFTYTNSFESKEILKIVYKLVLDKGVKNEQIGIITPYSAQRDHLSELFVKDPVINPKKIAMEQEIDEADSLEGGFGGSKGPKKNAINIINGLFVSTIDSFQGHEKNFIIFSCVRNNKENKIGFVSDKRRMNVALTRAKNGLIIVGNKCVLAAGDPLWNKYIHFLDQKKFIFNSLDVY</sequence>
<proteinExistence type="predicted"/>
<evidence type="ECO:0000256" key="2">
    <source>
        <dbReference type="SAM" id="MobiDB-lite"/>
    </source>
</evidence>
<feature type="domain" description="DNA2/NAM7 helicase helicase" evidence="3">
    <location>
        <begin position="719"/>
        <end position="804"/>
    </location>
</feature>
<feature type="compositionally biased region" description="Basic and acidic residues" evidence="2">
    <location>
        <begin position="175"/>
        <end position="192"/>
    </location>
</feature>
<name>A0A7H9B5C2_ZYGMR</name>
<dbReference type="RefSeq" id="XP_037145626.1">
    <property type="nucleotide sequence ID" value="XM_037289731.1"/>
</dbReference>
<dbReference type="Gene3D" id="3.40.50.300">
    <property type="entry name" value="P-loop containing nucleotide triphosphate hydrolases"/>
    <property type="match status" value="2"/>
</dbReference>
<dbReference type="GO" id="GO:0003678">
    <property type="term" value="F:DNA helicase activity"/>
    <property type="evidence" value="ECO:0007669"/>
    <property type="project" value="UniProtKB-ARBA"/>
</dbReference>
<feature type="compositionally biased region" description="Basic residues" evidence="2">
    <location>
        <begin position="164"/>
        <end position="174"/>
    </location>
</feature>
<keyword evidence="1" id="KW-0378">Hydrolase</keyword>
<dbReference type="Pfam" id="PF13087">
    <property type="entry name" value="AAA_12"/>
    <property type="match status" value="1"/>
</dbReference>
<dbReference type="GO" id="GO:0005737">
    <property type="term" value="C:cytoplasm"/>
    <property type="evidence" value="ECO:0007669"/>
    <property type="project" value="TreeGrafter"/>
</dbReference>
<dbReference type="InterPro" id="IPR041677">
    <property type="entry name" value="DNA2/NAM7_AAA_11"/>
</dbReference>
<dbReference type="GO" id="GO:0003724">
    <property type="term" value="F:RNA helicase activity"/>
    <property type="evidence" value="ECO:0007669"/>
    <property type="project" value="TreeGrafter"/>
</dbReference>
<evidence type="ECO:0000259" key="4">
    <source>
        <dbReference type="Pfam" id="PF13087"/>
    </source>
</evidence>
<feature type="domain" description="DNA2/NAM7 helicase-like C-terminal" evidence="4">
    <location>
        <begin position="811"/>
        <end position="1040"/>
    </location>
</feature>
<reference evidence="5 6" key="1">
    <citation type="submission" date="2020-07" db="EMBL/GenBank/DDBJ databases">
        <title>The yeast mating-type switching endonuclease HO is a domesticated member of an unorthodox homing genetic element family.</title>
        <authorList>
            <person name="Coughlan A.Y."/>
            <person name="Lombardi L."/>
            <person name="Braun-Galleani S."/>
            <person name="Martos A.R."/>
            <person name="Galeote V."/>
            <person name="Bigey F."/>
            <person name="Dequin S."/>
            <person name="Byrne K.P."/>
            <person name="Wolfe K.H."/>
        </authorList>
    </citation>
    <scope>NUCLEOTIDE SEQUENCE [LARGE SCALE GENOMIC DNA]</scope>
    <source>
        <strain evidence="5 6">NRRL Y-6702</strain>
    </source>
</reference>
<dbReference type="SUPFAM" id="SSF52540">
    <property type="entry name" value="P-loop containing nucleoside triphosphate hydrolases"/>
    <property type="match status" value="1"/>
</dbReference>
<evidence type="ECO:0000256" key="1">
    <source>
        <dbReference type="ARBA" id="ARBA00022806"/>
    </source>
</evidence>
<feature type="region of interest" description="Disordered" evidence="2">
    <location>
        <begin position="161"/>
        <end position="195"/>
    </location>
</feature>
<keyword evidence="6" id="KW-1185">Reference proteome</keyword>
<feature type="compositionally biased region" description="Polar residues" evidence="2">
    <location>
        <begin position="307"/>
        <end position="323"/>
    </location>
</feature>
<feature type="domain" description="DNA2/NAM7 helicase helicase" evidence="3">
    <location>
        <begin position="598"/>
        <end position="699"/>
    </location>
</feature>
<dbReference type="GO" id="GO:0000184">
    <property type="term" value="P:nuclear-transcribed mRNA catabolic process, nonsense-mediated decay"/>
    <property type="evidence" value="ECO:0007669"/>
    <property type="project" value="TreeGrafter"/>
</dbReference>
<dbReference type="KEGG" id="zmk:HG535_0F04130"/>
<evidence type="ECO:0000313" key="5">
    <source>
        <dbReference type="EMBL" id="QLG73901.1"/>
    </source>
</evidence>